<keyword evidence="1" id="KW-0812">Transmembrane</keyword>
<accession>A0A2M9F0K2</accession>
<name>A0A2M9F0K2_9BACL</name>
<protein>
    <submittedName>
        <fullName evidence="2">Uncharacterized protein</fullName>
    </submittedName>
</protein>
<reference evidence="2 3" key="1">
    <citation type="submission" date="2017-10" db="EMBL/GenBank/DDBJ databases">
        <title>Draft genome of Chryseomicrobium casticus sp. nov.</title>
        <authorList>
            <person name="Chakraborty R."/>
            <person name="Saha T."/>
        </authorList>
    </citation>
    <scope>NUCLEOTIDE SEQUENCE [LARGE SCALE GENOMIC DNA]</scope>
    <source>
        <strain evidence="2 3">ET03</strain>
    </source>
</reference>
<keyword evidence="3" id="KW-1185">Reference proteome</keyword>
<evidence type="ECO:0000313" key="2">
    <source>
        <dbReference type="EMBL" id="PJK16989.1"/>
    </source>
</evidence>
<gene>
    <name evidence="2" type="ORF">CQS04_07485</name>
</gene>
<comment type="caution">
    <text evidence="2">The sequence shown here is derived from an EMBL/GenBank/DDBJ whole genome shotgun (WGS) entry which is preliminary data.</text>
</comment>
<sequence length="73" mass="8421">MKTSNLFFRKMTEQEVEGTEKALPLSFYFLLSALFFHSIFEFIKTFKVSDSLYIMVAGIGVFFLASFVMGRKS</sequence>
<keyword evidence="1" id="KW-1133">Transmembrane helix</keyword>
<dbReference type="AlphaFoldDB" id="A0A2M9F0K2"/>
<keyword evidence="1" id="KW-0472">Membrane</keyword>
<feature type="transmembrane region" description="Helical" evidence="1">
    <location>
        <begin position="21"/>
        <end position="40"/>
    </location>
</feature>
<proteinExistence type="predicted"/>
<dbReference type="RefSeq" id="WP_100353535.1">
    <property type="nucleotide sequence ID" value="NZ_PCGR01000002.1"/>
</dbReference>
<dbReference type="EMBL" id="PCGR01000002">
    <property type="protein sequence ID" value="PJK16989.1"/>
    <property type="molecule type" value="Genomic_DNA"/>
</dbReference>
<evidence type="ECO:0000256" key="1">
    <source>
        <dbReference type="SAM" id="Phobius"/>
    </source>
</evidence>
<evidence type="ECO:0000313" key="3">
    <source>
        <dbReference type="Proteomes" id="UP000228680"/>
    </source>
</evidence>
<feature type="transmembrane region" description="Helical" evidence="1">
    <location>
        <begin position="52"/>
        <end position="70"/>
    </location>
</feature>
<dbReference type="Proteomes" id="UP000228680">
    <property type="component" value="Unassembled WGS sequence"/>
</dbReference>
<organism evidence="2 3">
    <name type="scientific">Chryseomicrobium excrementi</name>
    <dbReference type="NCBI Taxonomy" id="2041346"/>
    <lineage>
        <taxon>Bacteria</taxon>
        <taxon>Bacillati</taxon>
        <taxon>Bacillota</taxon>
        <taxon>Bacilli</taxon>
        <taxon>Bacillales</taxon>
        <taxon>Caryophanaceae</taxon>
        <taxon>Chryseomicrobium</taxon>
    </lineage>
</organism>